<protein>
    <submittedName>
        <fullName evidence="1">Lecithin:cholesterol acyltransferase family protein</fullName>
    </submittedName>
</protein>
<name>A0A1J4J600_9EUKA</name>
<dbReference type="Proteomes" id="UP000179807">
    <property type="component" value="Unassembled WGS sequence"/>
</dbReference>
<organism evidence="1 2">
    <name type="scientific">Tritrichomonas foetus</name>
    <dbReference type="NCBI Taxonomy" id="1144522"/>
    <lineage>
        <taxon>Eukaryota</taxon>
        <taxon>Metamonada</taxon>
        <taxon>Parabasalia</taxon>
        <taxon>Tritrichomonadida</taxon>
        <taxon>Tritrichomonadidae</taxon>
        <taxon>Tritrichomonas</taxon>
    </lineage>
</organism>
<dbReference type="Gene3D" id="3.40.50.1820">
    <property type="entry name" value="alpha/beta hydrolase"/>
    <property type="match status" value="1"/>
</dbReference>
<dbReference type="EMBL" id="MLAK01001302">
    <property type="protein sequence ID" value="OHS94658.1"/>
    <property type="molecule type" value="Genomic_DNA"/>
</dbReference>
<dbReference type="PANTHER" id="PTHR11440">
    <property type="entry name" value="LECITHIN-CHOLESTEROL ACYLTRANSFERASE-RELATED"/>
    <property type="match status" value="1"/>
</dbReference>
<proteinExistence type="predicted"/>
<dbReference type="InterPro" id="IPR003386">
    <property type="entry name" value="LACT/PDAT_acylTrfase"/>
</dbReference>
<dbReference type="OrthoDB" id="190846at2759"/>
<dbReference type="InterPro" id="IPR029058">
    <property type="entry name" value="AB_hydrolase_fold"/>
</dbReference>
<dbReference type="Pfam" id="PF02450">
    <property type="entry name" value="LCAT"/>
    <property type="match status" value="1"/>
</dbReference>
<comment type="caution">
    <text evidence="1">The sequence shown here is derived from an EMBL/GenBank/DDBJ whole genome shotgun (WGS) entry which is preliminary data.</text>
</comment>
<evidence type="ECO:0000313" key="1">
    <source>
        <dbReference type="EMBL" id="OHS94658.1"/>
    </source>
</evidence>
<dbReference type="SUPFAM" id="SSF53474">
    <property type="entry name" value="alpha/beta-Hydrolases"/>
    <property type="match status" value="1"/>
</dbReference>
<evidence type="ECO:0000313" key="2">
    <source>
        <dbReference type="Proteomes" id="UP000179807"/>
    </source>
</evidence>
<reference evidence="1" key="1">
    <citation type="submission" date="2016-10" db="EMBL/GenBank/DDBJ databases">
        <authorList>
            <person name="Benchimol M."/>
            <person name="Almeida L.G."/>
            <person name="Vasconcelos A.T."/>
            <person name="Perreira-Neves A."/>
            <person name="Rosa I.A."/>
            <person name="Tasca T."/>
            <person name="Bogo M.R."/>
            <person name="de Souza W."/>
        </authorList>
    </citation>
    <scope>NUCLEOTIDE SEQUENCE [LARGE SCALE GENOMIC DNA]</scope>
    <source>
        <strain evidence="1">K</strain>
    </source>
</reference>
<dbReference type="GO" id="GO:0008374">
    <property type="term" value="F:O-acyltransferase activity"/>
    <property type="evidence" value="ECO:0007669"/>
    <property type="project" value="InterPro"/>
</dbReference>
<dbReference type="RefSeq" id="XP_068347795.1">
    <property type="nucleotide sequence ID" value="XM_068512499.1"/>
</dbReference>
<keyword evidence="1" id="KW-0808">Transferase</keyword>
<dbReference type="GO" id="GO:0006629">
    <property type="term" value="P:lipid metabolic process"/>
    <property type="evidence" value="ECO:0007669"/>
    <property type="project" value="InterPro"/>
</dbReference>
<accession>A0A1J4J600</accession>
<keyword evidence="2" id="KW-1185">Reference proteome</keyword>
<gene>
    <name evidence="1" type="ORF">TRFO_39197</name>
</gene>
<dbReference type="AlphaFoldDB" id="A0A1J4J600"/>
<dbReference type="GeneID" id="94847203"/>
<sequence>MFALFTLLSIANNPIILVPGAFRSGLSVSTTTQTHHPKCPQNLSFYPFWINARDFLPPRFKCIINWLTLDFDKKSNIITDQPNVTVNTIDFGGIEGIRGTGEKILGQKIPLYYETIIKILEKQNYTIGLDLFGSPYDWRYGVAQPDLFWKNLTHLIETAYEKNEHQKVKILTHSCGGIIIHKLLTDMTTLEWRQKYIHSVVMSAPSFSGSGQSLIALYRQRFPFIKFYKTKQMQEMVGSLGAFHVHLPNQVVFLNTTVFITPEGDEIKGNQVIDFLIKHKKLTKKQQKIAAKNFESTINFPKSLDVPVRILYNSGFDTAFGLKLKDWESEGETIYEKGDGIVMSKGIEMACEQWKLNGTDIECLDLKSNKFSTRHPFLILRSKSINILLNWLTGQTNEASQDKATTKSEHEL</sequence>
<keyword evidence="1" id="KW-0012">Acyltransferase</keyword>
<dbReference type="VEuPathDB" id="TrichDB:TRFO_39197"/>